<dbReference type="GO" id="GO:0016787">
    <property type="term" value="F:hydrolase activity"/>
    <property type="evidence" value="ECO:0007669"/>
    <property type="project" value="UniProtKB-KW"/>
</dbReference>
<dbReference type="EMBL" id="BMAO01003800">
    <property type="protein sequence ID" value="GFQ90288.1"/>
    <property type="molecule type" value="Genomic_DNA"/>
</dbReference>
<dbReference type="InterPro" id="IPR010285">
    <property type="entry name" value="DNA_helicase_pif1-like_DEAD"/>
</dbReference>
<dbReference type="GO" id="GO:0005524">
    <property type="term" value="F:ATP binding"/>
    <property type="evidence" value="ECO:0007669"/>
    <property type="project" value="UniProtKB-KW"/>
</dbReference>
<feature type="domain" description="DNA helicase Pif1-like DEAD-box helicase" evidence="2">
    <location>
        <begin position="14"/>
        <end position="149"/>
    </location>
</feature>
<evidence type="ECO:0000256" key="1">
    <source>
        <dbReference type="RuleBase" id="RU363044"/>
    </source>
</evidence>
<dbReference type="GO" id="GO:0000723">
    <property type="term" value="P:telomere maintenance"/>
    <property type="evidence" value="ECO:0007669"/>
    <property type="project" value="InterPro"/>
</dbReference>
<dbReference type="EC" id="5.6.2.3" evidence="1"/>
<keyword evidence="1" id="KW-0234">DNA repair</keyword>
<keyword evidence="1 3" id="KW-0347">Helicase</keyword>
<evidence type="ECO:0000259" key="2">
    <source>
        <dbReference type="Pfam" id="PF05970"/>
    </source>
</evidence>
<reference evidence="3" key="1">
    <citation type="submission" date="2020-07" db="EMBL/GenBank/DDBJ databases">
        <title>Multicomponent nature underlies the extraordinary mechanical properties of spider dragline silk.</title>
        <authorList>
            <person name="Kono N."/>
            <person name="Nakamura H."/>
            <person name="Mori M."/>
            <person name="Yoshida Y."/>
            <person name="Ohtoshi R."/>
            <person name="Malay A.D."/>
            <person name="Moran D.A.P."/>
            <person name="Tomita M."/>
            <person name="Numata K."/>
            <person name="Arakawa K."/>
        </authorList>
    </citation>
    <scope>NUCLEOTIDE SEQUENCE</scope>
</reference>
<dbReference type="GO" id="GO:0006281">
    <property type="term" value="P:DNA repair"/>
    <property type="evidence" value="ECO:0007669"/>
    <property type="project" value="UniProtKB-KW"/>
</dbReference>
<proteinExistence type="inferred from homology"/>
<gene>
    <name evidence="3" type="primary">RRM3</name>
    <name evidence="3" type="ORF">TNCT_396201</name>
</gene>
<dbReference type="GO" id="GO:0006310">
    <property type="term" value="P:DNA recombination"/>
    <property type="evidence" value="ECO:0007669"/>
    <property type="project" value="UniProtKB-KW"/>
</dbReference>
<dbReference type="AlphaFoldDB" id="A0A8X6L1J2"/>
<comment type="catalytic activity">
    <reaction evidence="1">
        <text>ATP + H2O = ADP + phosphate + H(+)</text>
        <dbReference type="Rhea" id="RHEA:13065"/>
        <dbReference type="ChEBI" id="CHEBI:15377"/>
        <dbReference type="ChEBI" id="CHEBI:15378"/>
        <dbReference type="ChEBI" id="CHEBI:30616"/>
        <dbReference type="ChEBI" id="CHEBI:43474"/>
        <dbReference type="ChEBI" id="CHEBI:456216"/>
        <dbReference type="EC" id="5.6.2.3"/>
    </reaction>
</comment>
<organism evidence="3 4">
    <name type="scientific">Trichonephila clavata</name>
    <name type="common">Joro spider</name>
    <name type="synonym">Nephila clavata</name>
    <dbReference type="NCBI Taxonomy" id="2740835"/>
    <lineage>
        <taxon>Eukaryota</taxon>
        <taxon>Metazoa</taxon>
        <taxon>Ecdysozoa</taxon>
        <taxon>Arthropoda</taxon>
        <taxon>Chelicerata</taxon>
        <taxon>Arachnida</taxon>
        <taxon>Araneae</taxon>
        <taxon>Araneomorphae</taxon>
        <taxon>Entelegynae</taxon>
        <taxon>Araneoidea</taxon>
        <taxon>Nephilidae</taxon>
        <taxon>Trichonephila</taxon>
    </lineage>
</organism>
<dbReference type="Pfam" id="PF05970">
    <property type="entry name" value="PIF1"/>
    <property type="match status" value="1"/>
</dbReference>
<evidence type="ECO:0000313" key="4">
    <source>
        <dbReference type="Proteomes" id="UP000887116"/>
    </source>
</evidence>
<comment type="cofactor">
    <cofactor evidence="1">
        <name>Mg(2+)</name>
        <dbReference type="ChEBI" id="CHEBI:18420"/>
    </cofactor>
</comment>
<dbReference type="OrthoDB" id="6508477at2759"/>
<accession>A0A8X6L1J2</accession>
<dbReference type="Gene3D" id="3.40.50.300">
    <property type="entry name" value="P-loop containing nucleotide triphosphate hydrolases"/>
    <property type="match status" value="1"/>
</dbReference>
<keyword evidence="1" id="KW-0067">ATP-binding</keyword>
<dbReference type="GO" id="GO:0043139">
    <property type="term" value="F:5'-3' DNA helicase activity"/>
    <property type="evidence" value="ECO:0007669"/>
    <property type="project" value="UniProtKB-EC"/>
</dbReference>
<keyword evidence="1" id="KW-0378">Hydrolase</keyword>
<sequence>MSYDDFYDLMRRPNEEQREILFHTMPNLISTNESTREPLLIYLTGPAGSGKTFEIKGIMEIYNKFSDTDGIFNAYIACASTGKAATAIGGSTVHSALRISLSRIMPLNIEKAHQYRTLFKFVKVLIIDEVSMISAELLEQINTRLKQITGLFTNILED</sequence>
<keyword evidence="1" id="KW-0227">DNA damage</keyword>
<dbReference type="InterPro" id="IPR027417">
    <property type="entry name" value="P-loop_NTPase"/>
</dbReference>
<dbReference type="InterPro" id="IPR051055">
    <property type="entry name" value="PIF1_helicase"/>
</dbReference>
<dbReference type="SUPFAM" id="SSF52540">
    <property type="entry name" value="P-loop containing nucleoside triphosphate hydrolases"/>
    <property type="match status" value="1"/>
</dbReference>
<dbReference type="Proteomes" id="UP000887116">
    <property type="component" value="Unassembled WGS sequence"/>
</dbReference>
<dbReference type="PANTHER" id="PTHR47642:SF5">
    <property type="entry name" value="ATP-DEPENDENT DNA HELICASE"/>
    <property type="match status" value="1"/>
</dbReference>
<keyword evidence="1" id="KW-0547">Nucleotide-binding</keyword>
<evidence type="ECO:0000313" key="3">
    <source>
        <dbReference type="EMBL" id="GFQ90288.1"/>
    </source>
</evidence>
<comment type="caution">
    <text evidence="3">The sequence shown here is derived from an EMBL/GenBank/DDBJ whole genome shotgun (WGS) entry which is preliminary data.</text>
</comment>
<keyword evidence="4" id="KW-1185">Reference proteome</keyword>
<dbReference type="PANTHER" id="PTHR47642">
    <property type="entry name" value="ATP-DEPENDENT DNA HELICASE"/>
    <property type="match status" value="1"/>
</dbReference>
<comment type="similarity">
    <text evidence="1">Belongs to the helicase family.</text>
</comment>
<keyword evidence="1" id="KW-0233">DNA recombination</keyword>
<protein>
    <recommendedName>
        <fullName evidence="1">ATP-dependent DNA helicase</fullName>
        <ecNumber evidence="1">5.6.2.3</ecNumber>
    </recommendedName>
</protein>
<name>A0A8X6L1J2_TRICU</name>